<comment type="caution">
    <text evidence="3">The sequence shown here is derived from an EMBL/GenBank/DDBJ whole genome shotgun (WGS) entry which is preliminary data.</text>
</comment>
<dbReference type="OrthoDB" id="9776853at2"/>
<dbReference type="AlphaFoldDB" id="A0A3E1EUW3"/>
<evidence type="ECO:0000313" key="3">
    <source>
        <dbReference type="EMBL" id="RFC53354.1"/>
    </source>
</evidence>
<dbReference type="Pfam" id="PF00561">
    <property type="entry name" value="Abhydrolase_1"/>
    <property type="match status" value="1"/>
</dbReference>
<dbReference type="InterPro" id="IPR000639">
    <property type="entry name" value="Epox_hydrolase-like"/>
</dbReference>
<dbReference type="Proteomes" id="UP000257127">
    <property type="component" value="Unassembled WGS sequence"/>
</dbReference>
<dbReference type="Gene3D" id="3.40.50.1820">
    <property type="entry name" value="alpha/beta hydrolase"/>
    <property type="match status" value="1"/>
</dbReference>
<dbReference type="SUPFAM" id="SSF53474">
    <property type="entry name" value="alpha/beta-Hydrolases"/>
    <property type="match status" value="1"/>
</dbReference>
<name>A0A3E1EUW3_9FLAO</name>
<dbReference type="PANTHER" id="PTHR43798">
    <property type="entry name" value="MONOACYLGLYCEROL LIPASE"/>
    <property type="match status" value="1"/>
</dbReference>
<organism evidence="3 4">
    <name type="scientific">Brumimicrobium aurantiacum</name>
    <dbReference type="NCBI Taxonomy" id="1737063"/>
    <lineage>
        <taxon>Bacteria</taxon>
        <taxon>Pseudomonadati</taxon>
        <taxon>Bacteroidota</taxon>
        <taxon>Flavobacteriia</taxon>
        <taxon>Flavobacteriales</taxon>
        <taxon>Crocinitomicaceae</taxon>
        <taxon>Brumimicrobium</taxon>
    </lineage>
</organism>
<sequence length="263" mass="30617">MLSYTIYPNENTTKWVTFVHGAGGSSSIWYRQVRTFQNDFNVLLIDLRGHGNSQMPIKQQVKQKYTFEVVSNDILEVLDHLKIEKSHFIGISLGTILIRDMAERNPERIQSMVMGGAILKMNVRSKFLIGFGNAFKSVVPYIFLYKLFAFVIMPRKNHKESRSLFVNEAKKLYQKEFKRWFKLTTELTPLLKLFRMKDVKIPTLYIMGEQDHLFLPAIREVISKHLSAQLHVIKNCGHVVNVEQPREFNDKVLSFLKLHGEQA</sequence>
<keyword evidence="1" id="KW-0472">Membrane</keyword>
<keyword evidence="4" id="KW-1185">Reference proteome</keyword>
<dbReference type="GO" id="GO:0016787">
    <property type="term" value="F:hydrolase activity"/>
    <property type="evidence" value="ECO:0007669"/>
    <property type="project" value="UniProtKB-KW"/>
</dbReference>
<dbReference type="PRINTS" id="PR00412">
    <property type="entry name" value="EPOXHYDRLASE"/>
</dbReference>
<dbReference type="InterPro" id="IPR029058">
    <property type="entry name" value="AB_hydrolase_fold"/>
</dbReference>
<proteinExistence type="predicted"/>
<evidence type="ECO:0000259" key="2">
    <source>
        <dbReference type="Pfam" id="PF00561"/>
    </source>
</evidence>
<dbReference type="GO" id="GO:0016020">
    <property type="term" value="C:membrane"/>
    <property type="evidence" value="ECO:0007669"/>
    <property type="project" value="TreeGrafter"/>
</dbReference>
<feature type="domain" description="AB hydrolase-1" evidence="2">
    <location>
        <begin position="15"/>
        <end position="117"/>
    </location>
</feature>
<keyword evidence="3" id="KW-0378">Hydrolase</keyword>
<keyword evidence="1" id="KW-1133">Transmembrane helix</keyword>
<evidence type="ECO:0000256" key="1">
    <source>
        <dbReference type="SAM" id="Phobius"/>
    </source>
</evidence>
<keyword evidence="1" id="KW-0812">Transmembrane</keyword>
<dbReference type="EMBL" id="QURB01000009">
    <property type="protein sequence ID" value="RFC53354.1"/>
    <property type="molecule type" value="Genomic_DNA"/>
</dbReference>
<dbReference type="RefSeq" id="WP_116881746.1">
    <property type="nucleotide sequence ID" value="NZ_QURB01000009.1"/>
</dbReference>
<dbReference type="InterPro" id="IPR000073">
    <property type="entry name" value="AB_hydrolase_1"/>
</dbReference>
<dbReference type="PANTHER" id="PTHR43798:SF33">
    <property type="entry name" value="HYDROLASE, PUTATIVE (AFU_ORTHOLOGUE AFUA_2G14860)-RELATED"/>
    <property type="match status" value="1"/>
</dbReference>
<reference evidence="3 4" key="1">
    <citation type="submission" date="2018-08" db="EMBL/GenBank/DDBJ databases">
        <title>The draft genome squence of Brumimicrobium sp. N62.</title>
        <authorList>
            <person name="Du Z.-J."/>
            <person name="Luo H.-R."/>
        </authorList>
    </citation>
    <scope>NUCLEOTIDE SEQUENCE [LARGE SCALE GENOMIC DNA]</scope>
    <source>
        <strain evidence="3 4">N62</strain>
    </source>
</reference>
<accession>A0A3E1EUW3</accession>
<gene>
    <name evidence="3" type="ORF">DXU93_13050</name>
</gene>
<evidence type="ECO:0000313" key="4">
    <source>
        <dbReference type="Proteomes" id="UP000257127"/>
    </source>
</evidence>
<feature type="transmembrane region" description="Helical" evidence="1">
    <location>
        <begin position="127"/>
        <end position="152"/>
    </location>
</feature>
<protein>
    <submittedName>
        <fullName evidence="3">Alpha/beta hydrolase</fullName>
    </submittedName>
</protein>
<dbReference type="InterPro" id="IPR050266">
    <property type="entry name" value="AB_hydrolase_sf"/>
</dbReference>